<dbReference type="Proteomes" id="UP001732700">
    <property type="component" value="Chromosome 6D"/>
</dbReference>
<evidence type="ECO:0000313" key="1">
    <source>
        <dbReference type="EnsemblPlants" id="AVESA.00010b.r2.6DG1185180.1.CDS"/>
    </source>
</evidence>
<protein>
    <submittedName>
        <fullName evidence="1">Uncharacterized protein</fullName>
    </submittedName>
</protein>
<reference evidence="1" key="2">
    <citation type="submission" date="2025-09" db="UniProtKB">
        <authorList>
            <consortium name="EnsemblPlants"/>
        </authorList>
    </citation>
    <scope>IDENTIFICATION</scope>
</reference>
<organism evidence="1 2">
    <name type="scientific">Avena sativa</name>
    <name type="common">Oat</name>
    <dbReference type="NCBI Taxonomy" id="4498"/>
    <lineage>
        <taxon>Eukaryota</taxon>
        <taxon>Viridiplantae</taxon>
        <taxon>Streptophyta</taxon>
        <taxon>Embryophyta</taxon>
        <taxon>Tracheophyta</taxon>
        <taxon>Spermatophyta</taxon>
        <taxon>Magnoliopsida</taxon>
        <taxon>Liliopsida</taxon>
        <taxon>Poales</taxon>
        <taxon>Poaceae</taxon>
        <taxon>BOP clade</taxon>
        <taxon>Pooideae</taxon>
        <taxon>Poodae</taxon>
        <taxon>Poeae</taxon>
        <taxon>Poeae Chloroplast Group 1 (Aveneae type)</taxon>
        <taxon>Aveninae</taxon>
        <taxon>Avena</taxon>
    </lineage>
</organism>
<reference evidence="1" key="1">
    <citation type="submission" date="2021-05" db="EMBL/GenBank/DDBJ databases">
        <authorList>
            <person name="Scholz U."/>
            <person name="Mascher M."/>
            <person name="Fiebig A."/>
        </authorList>
    </citation>
    <scope>NUCLEOTIDE SEQUENCE [LARGE SCALE GENOMIC DNA]</scope>
</reference>
<proteinExistence type="predicted"/>
<keyword evidence="2" id="KW-1185">Reference proteome</keyword>
<dbReference type="EnsemblPlants" id="AVESA.00010b.r2.6DG1185180.1">
    <property type="protein sequence ID" value="AVESA.00010b.r2.6DG1185180.1.CDS"/>
    <property type="gene ID" value="AVESA.00010b.r2.6DG1185180"/>
</dbReference>
<name>A0ACD5ZK59_AVESA</name>
<accession>A0ACD5ZK59</accession>
<evidence type="ECO:0000313" key="2">
    <source>
        <dbReference type="Proteomes" id="UP001732700"/>
    </source>
</evidence>
<sequence>MEMDGQWPQQNSGQHADLDLTIASPGGDITRMLQDLGNDLDGMLGLGPNTNSGDSGGASASATAAAADEEEEEDSDDSQQRTGGWSRKRHSSDQVYQLELLYQENPHPDDNRRKEIGMRLGITAPQVKFWFQNRRSSQKTHQQRQELKKLKEANEELQAERRALRLATRNGICRPCRDPTVRASGERRQLLSENARLRDKLQHVTAFLDRVSGGRASELIMAADMPSGSTSHHHGPAAGKGKAVAMTGHAPPPRGPMRMPAADGRTQHDTKAMLVDVADRATREFKALVCSGATMWMPGPDGEEMEVLNFHSYIDTMFPSIFGPYRMGTVVDATRKAGNVKCTADSLVGVLMDAAGWSGMFPGTVVSATVSHVLTPAGSRHGMTTLMDAELRVMSPRVPIRRIKFVRQCRKEKHAGTWTVVDASVDGILGKDTATCRLLPSGCLIQEMTNGGCKVTWMVNMEHNETTVPEMYQPLFRSGQALGACRWLAHLQRQCEYLPILHSLRNAAADMTPNSKMNVFEVAQRMTMSFCETMCGPWRQPLRSVGKWTGNCGSGVERFEMVARVVTYSAGSGAPGDAVLSVTAPVWLPGVPPQQVFDYLCDASRRGEWDGLGNGAPIRQEGHFATAQLPGNTVSVLRTMANGKLILQEACADATCMVLAYATTDEQRMQHAMNNGGTASLSLVPSGLVILPDGAFPVSAAADTSSSTAVSHTSNTGSIISFMYQTLLNGQAQNEPSLEAIDDVGNMLCRVIGKIKDAVHASSVFAA</sequence>